<gene>
    <name evidence="1" type="ORF">CTRU02_209721</name>
</gene>
<reference evidence="1 2" key="1">
    <citation type="journal article" date="2020" name="Phytopathology">
        <title>Genome Sequence Resources of Colletotrichum truncatum, C. plurivorum, C. musicola, and C. sojae: Four Species Pathogenic to Soybean (Glycine max).</title>
        <authorList>
            <person name="Rogerio F."/>
            <person name="Boufleur T.R."/>
            <person name="Ciampi-Guillardi M."/>
            <person name="Sukno S.A."/>
            <person name="Thon M.R."/>
            <person name="Massola Junior N.S."/>
            <person name="Baroncelli R."/>
        </authorList>
    </citation>
    <scope>NUCLEOTIDE SEQUENCE [LARGE SCALE GENOMIC DNA]</scope>
    <source>
        <strain evidence="1 2">CMES1059</strain>
    </source>
</reference>
<dbReference type="EMBL" id="VUJX02000006">
    <property type="protein sequence ID" value="KAL0935130.1"/>
    <property type="molecule type" value="Genomic_DNA"/>
</dbReference>
<accession>A0ACC3YTA2</accession>
<proteinExistence type="predicted"/>
<sequence length="207" mass="23449">MLLNRNENAHQELMRKSIQSWISDPDARLLKATDANDQVIGWSCWITKEAQQSETTTGTESKPENETVREGAAPEELSKRKAEPPQDPARALGGLMFKDRVAWEEKYLKGKRYAVLQGLATDPLYQRRGIGTKLVQQGLEEIDAEGLPCWIHASPSSYKLYEKAGFQEVGRNDYDLDEWAPGGKNGNRGWGRYTFRHMLRPARTATI</sequence>
<keyword evidence="2" id="KW-1185">Reference proteome</keyword>
<comment type="caution">
    <text evidence="1">The sequence shown here is derived from an EMBL/GenBank/DDBJ whole genome shotgun (WGS) entry which is preliminary data.</text>
</comment>
<evidence type="ECO:0000313" key="1">
    <source>
        <dbReference type="EMBL" id="KAL0935130.1"/>
    </source>
</evidence>
<name>A0ACC3YTA2_COLTU</name>
<evidence type="ECO:0000313" key="2">
    <source>
        <dbReference type="Proteomes" id="UP000805649"/>
    </source>
</evidence>
<organism evidence="1 2">
    <name type="scientific">Colletotrichum truncatum</name>
    <name type="common">Anthracnose fungus</name>
    <name type="synonym">Colletotrichum capsici</name>
    <dbReference type="NCBI Taxonomy" id="5467"/>
    <lineage>
        <taxon>Eukaryota</taxon>
        <taxon>Fungi</taxon>
        <taxon>Dikarya</taxon>
        <taxon>Ascomycota</taxon>
        <taxon>Pezizomycotina</taxon>
        <taxon>Sordariomycetes</taxon>
        <taxon>Hypocreomycetidae</taxon>
        <taxon>Glomerellales</taxon>
        <taxon>Glomerellaceae</taxon>
        <taxon>Colletotrichum</taxon>
        <taxon>Colletotrichum truncatum species complex</taxon>
    </lineage>
</organism>
<dbReference type="Proteomes" id="UP000805649">
    <property type="component" value="Unassembled WGS sequence"/>
</dbReference>
<protein>
    <submittedName>
        <fullName evidence="1">GNAT family</fullName>
    </submittedName>
</protein>